<gene>
    <name evidence="1" type="ordered locus">KNP414_03053</name>
</gene>
<dbReference type="Proteomes" id="UP000006620">
    <property type="component" value="Chromosome"/>
</dbReference>
<proteinExistence type="predicted"/>
<evidence type="ECO:0000313" key="2">
    <source>
        <dbReference type="Proteomes" id="UP000006620"/>
    </source>
</evidence>
<dbReference type="PATRIC" id="fig|1036673.3.peg.2802"/>
<organism evidence="1 2">
    <name type="scientific">Paenibacillus mucilaginosus (strain KNP414)</name>
    <dbReference type="NCBI Taxonomy" id="1036673"/>
    <lineage>
        <taxon>Bacteria</taxon>
        <taxon>Bacillati</taxon>
        <taxon>Bacillota</taxon>
        <taxon>Bacilli</taxon>
        <taxon>Bacillales</taxon>
        <taxon>Paenibacillaceae</taxon>
        <taxon>Paenibacillus</taxon>
    </lineage>
</organism>
<dbReference type="KEGG" id="pms:KNP414_03053"/>
<dbReference type="AlphaFoldDB" id="F8F8M3"/>
<protein>
    <submittedName>
        <fullName evidence="1">Uncharacterized protein</fullName>
    </submittedName>
</protein>
<dbReference type="HOGENOM" id="CLU_3138568_0_0_9"/>
<dbReference type="EMBL" id="CP002869">
    <property type="protein sequence ID" value="AEI41611.1"/>
    <property type="molecule type" value="Genomic_DNA"/>
</dbReference>
<evidence type="ECO:0000313" key="1">
    <source>
        <dbReference type="EMBL" id="AEI41611.1"/>
    </source>
</evidence>
<reference evidence="2" key="1">
    <citation type="submission" date="2011-06" db="EMBL/GenBank/DDBJ databases">
        <title>Complete genome sequence of Paenibacillus mucilaginosus KNP414.</title>
        <authorList>
            <person name="Wang J."/>
            <person name="Hu S."/>
            <person name="Hu X."/>
            <person name="Zhang B."/>
            <person name="Dong D."/>
            <person name="Zhang S."/>
            <person name="Zhao K."/>
            <person name="Wu D."/>
        </authorList>
    </citation>
    <scope>NUCLEOTIDE SEQUENCE [LARGE SCALE GENOMIC DNA]</scope>
    <source>
        <strain evidence="2">KNP414</strain>
    </source>
</reference>
<name>F8F8M3_PAEMK</name>
<sequence>MICRARGHDGLASFTDPRVGRTEAALESGVDCKGNYGADRLVPPGNAVR</sequence>
<reference evidence="1 2" key="2">
    <citation type="journal article" date="2013" name="Genome Announc.">
        <title>Genome Sequence of Growth-Improving Paenibacillus mucilaginosus Strain KNP414.</title>
        <authorList>
            <person name="Lu J.J."/>
            <person name="Wang J.F."/>
            <person name="Hu X.F."/>
        </authorList>
    </citation>
    <scope>NUCLEOTIDE SEQUENCE [LARGE SCALE GENOMIC DNA]</scope>
    <source>
        <strain evidence="1 2">KNP414</strain>
    </source>
</reference>
<accession>F8F8M3</accession>